<dbReference type="GO" id="GO:0003743">
    <property type="term" value="F:translation initiation factor activity"/>
    <property type="evidence" value="ECO:0007669"/>
    <property type="project" value="UniProtKB-KW"/>
</dbReference>
<gene>
    <name evidence="3" type="ORF">M6B38_191985</name>
</gene>
<keyword evidence="1" id="KW-0812">Transmembrane</keyword>
<dbReference type="Pfam" id="PF14364">
    <property type="entry name" value="DUF4408"/>
    <property type="match status" value="1"/>
</dbReference>
<protein>
    <submittedName>
        <fullName evidence="3">Translation initiation factor IF-2</fullName>
    </submittedName>
</protein>
<dbReference type="PANTHER" id="PTHR33098:SF109">
    <property type="entry name" value="OS07G0563400 PROTEIN"/>
    <property type="match status" value="1"/>
</dbReference>
<dbReference type="Pfam" id="PF05553">
    <property type="entry name" value="DUF761"/>
    <property type="match status" value="1"/>
</dbReference>
<dbReference type="EMBL" id="JANAVB010037219">
    <property type="protein sequence ID" value="KAJ6802521.1"/>
    <property type="molecule type" value="Genomic_DNA"/>
</dbReference>
<evidence type="ECO:0000256" key="1">
    <source>
        <dbReference type="SAM" id="Phobius"/>
    </source>
</evidence>
<reference evidence="3" key="1">
    <citation type="journal article" date="2023" name="GigaByte">
        <title>Genome assembly of the bearded iris, Iris pallida Lam.</title>
        <authorList>
            <person name="Bruccoleri R.E."/>
            <person name="Oakeley E.J."/>
            <person name="Faust A.M.E."/>
            <person name="Altorfer M."/>
            <person name="Dessus-Babus S."/>
            <person name="Burckhardt D."/>
            <person name="Oertli M."/>
            <person name="Naumann U."/>
            <person name="Petersen F."/>
            <person name="Wong J."/>
        </authorList>
    </citation>
    <scope>NUCLEOTIDE SEQUENCE</scope>
    <source>
        <strain evidence="3">GSM-AAB239-AS_SAM_17_03QT</strain>
    </source>
</reference>
<dbReference type="InterPro" id="IPR008480">
    <property type="entry name" value="DUF761_pln"/>
</dbReference>
<sequence>MASNGGYSSGQVKLAAASAAVLAAAAAAHLFGPSMVLFGVSEVPRIYGSFLAWLTPPYLYFVINGIIISIAASSRFQKPGPDSADALGPGSAQEVSVASPIVVMREYVAPPPVLVVTKPEYAVPAEYSVPLAVEMKPEYVVPAEEYAVPAAPVEMKAEYVATAEEETKEEEEEEFVLSRSSWAPKKRESPPEVPSEYSFLKAEKPLVSSRLGRRKSIKFSPEAGKALGVARPKRNETLETTWKNITDGRAVPLTRHLRKSDTWETHHNDAACAPRAGDPAPVECQVCKSETFNERNGRKPAAAAVGSFPLPVAARLRKEPSLGQDDLNRRVEAFIKKFNEEMRLQRQGSFNHYVDMINSGSH</sequence>
<feature type="domain" description="DUF4408" evidence="2">
    <location>
        <begin position="44"/>
        <end position="76"/>
    </location>
</feature>
<keyword evidence="1" id="KW-0472">Membrane</keyword>
<dbReference type="InterPro" id="IPR025520">
    <property type="entry name" value="DUF4408"/>
</dbReference>
<reference evidence="3" key="2">
    <citation type="submission" date="2023-04" db="EMBL/GenBank/DDBJ databases">
        <authorList>
            <person name="Bruccoleri R.E."/>
            <person name="Oakeley E.J."/>
            <person name="Faust A.-M."/>
            <person name="Dessus-Babus S."/>
            <person name="Altorfer M."/>
            <person name="Burckhardt D."/>
            <person name="Oertli M."/>
            <person name="Naumann U."/>
            <person name="Petersen F."/>
            <person name="Wong J."/>
        </authorList>
    </citation>
    <scope>NUCLEOTIDE SEQUENCE</scope>
    <source>
        <strain evidence="3">GSM-AAB239-AS_SAM_17_03QT</strain>
        <tissue evidence="3">Leaf</tissue>
    </source>
</reference>
<keyword evidence="4" id="KW-1185">Reference proteome</keyword>
<keyword evidence="3" id="KW-0648">Protein biosynthesis</keyword>
<dbReference type="PANTHER" id="PTHR33098">
    <property type="entry name" value="COTTON FIBER (DUF761)"/>
    <property type="match status" value="1"/>
</dbReference>
<comment type="caution">
    <text evidence="3">The sequence shown here is derived from an EMBL/GenBank/DDBJ whole genome shotgun (WGS) entry which is preliminary data.</text>
</comment>
<dbReference type="AlphaFoldDB" id="A0AAX6EEV3"/>
<keyword evidence="3" id="KW-0396">Initiation factor</keyword>
<keyword evidence="1" id="KW-1133">Transmembrane helix</keyword>
<evidence type="ECO:0000313" key="3">
    <source>
        <dbReference type="EMBL" id="KAJ6802521.1"/>
    </source>
</evidence>
<proteinExistence type="predicted"/>
<accession>A0AAX6EEV3</accession>
<feature type="transmembrane region" description="Helical" evidence="1">
    <location>
        <begin position="51"/>
        <end position="72"/>
    </location>
</feature>
<evidence type="ECO:0000313" key="4">
    <source>
        <dbReference type="Proteomes" id="UP001140949"/>
    </source>
</evidence>
<dbReference type="Proteomes" id="UP001140949">
    <property type="component" value="Unassembled WGS sequence"/>
</dbReference>
<name>A0AAX6EEV3_IRIPA</name>
<evidence type="ECO:0000259" key="2">
    <source>
        <dbReference type="Pfam" id="PF14364"/>
    </source>
</evidence>
<organism evidence="3 4">
    <name type="scientific">Iris pallida</name>
    <name type="common">Sweet iris</name>
    <dbReference type="NCBI Taxonomy" id="29817"/>
    <lineage>
        <taxon>Eukaryota</taxon>
        <taxon>Viridiplantae</taxon>
        <taxon>Streptophyta</taxon>
        <taxon>Embryophyta</taxon>
        <taxon>Tracheophyta</taxon>
        <taxon>Spermatophyta</taxon>
        <taxon>Magnoliopsida</taxon>
        <taxon>Liliopsida</taxon>
        <taxon>Asparagales</taxon>
        <taxon>Iridaceae</taxon>
        <taxon>Iridoideae</taxon>
        <taxon>Irideae</taxon>
        <taxon>Iris</taxon>
    </lineage>
</organism>